<comment type="caution">
    <text evidence="2">The sequence shown here is derived from an EMBL/GenBank/DDBJ whole genome shotgun (WGS) entry which is preliminary data.</text>
</comment>
<organism evidence="2 3">
    <name type="scientific">Tessaracoccus antarcticus</name>
    <dbReference type="NCBI Taxonomy" id="2479848"/>
    <lineage>
        <taxon>Bacteria</taxon>
        <taxon>Bacillati</taxon>
        <taxon>Actinomycetota</taxon>
        <taxon>Actinomycetes</taxon>
        <taxon>Propionibacteriales</taxon>
        <taxon>Propionibacteriaceae</taxon>
        <taxon>Tessaracoccus</taxon>
    </lineage>
</organism>
<evidence type="ECO:0000259" key="1">
    <source>
        <dbReference type="PROSITE" id="PS51781"/>
    </source>
</evidence>
<name>A0A3M0FZU6_9ACTN</name>
<dbReference type="PANTHER" id="PTHR34408:SF1">
    <property type="entry name" value="GLYCOSYL HYDROLASE FAMILY 19 DOMAIN-CONTAINING PROTEIN HI_1415"/>
    <property type="match status" value="1"/>
</dbReference>
<dbReference type="Pfam" id="PF26571">
    <property type="entry name" value="VldE"/>
    <property type="match status" value="1"/>
</dbReference>
<dbReference type="PROSITE" id="PS51781">
    <property type="entry name" value="SH3B"/>
    <property type="match status" value="1"/>
</dbReference>
<dbReference type="Proteomes" id="UP000275256">
    <property type="component" value="Unassembled WGS sequence"/>
</dbReference>
<sequence length="511" mass="53220">MPQHANPAFSHLEVVDPTRQCLLSGSGWTCRKLRLRGSATSIHSPQQETPKGSDDVNPILKGLRGTVIAVAVAGLVQSVGSIALGPFADASSSQMTATTAVNVRAGASTGSARVGILYRGERVQAVSASNGWTAVTHRGTTAYVASAYLTSSSVVVEKPSTSQPTGNVFAVATLNLRAGPSLADTVSQVVTKGTKLGLTGTISGSYSQVAHNGRTLWAATSYLAASVGAPTQSLPAVTGKVRATAALMIRTTGDRNFTSLGDVPTGTLLDVTGVVSNGLAQVVWQGNVRWVNNSYVTKVSGSTTSPVAPAPPKTSTQYATANLNVWHAATGTAHSGEIGHGSAVAVTGVVTSGRAQIVVSGAVRWVTAKYLSASKPSATPGGGTGGGGSLNHGFSSGLDQTNANVKNVVRHIWANYPAIKTMYGWRRDVTPDHPAGRAVDVMIPNYRSNSAQGWEIARYFRANAKQFGISYIIFDQQIWSVARDKEGWRKMAGRGGDTANHKDHVHINTHG</sequence>
<evidence type="ECO:0000313" key="2">
    <source>
        <dbReference type="EMBL" id="RMB58210.1"/>
    </source>
</evidence>
<protein>
    <submittedName>
        <fullName evidence="2">SH3 domain-containing protein</fullName>
    </submittedName>
</protein>
<dbReference type="InterPro" id="IPR052354">
    <property type="entry name" value="Cell_Wall_Dynamics_Protein"/>
</dbReference>
<proteinExistence type="predicted"/>
<dbReference type="PANTHER" id="PTHR34408">
    <property type="entry name" value="FAMILY PROTEIN, PUTATIVE-RELATED"/>
    <property type="match status" value="1"/>
</dbReference>
<dbReference type="Gene3D" id="2.30.30.40">
    <property type="entry name" value="SH3 Domains"/>
    <property type="match status" value="2"/>
</dbReference>
<dbReference type="InterPro" id="IPR003646">
    <property type="entry name" value="SH3-like_bac-type"/>
</dbReference>
<dbReference type="SMART" id="SM00287">
    <property type="entry name" value="SH3b"/>
    <property type="match status" value="3"/>
</dbReference>
<reference evidence="2 3" key="1">
    <citation type="submission" date="2018-10" db="EMBL/GenBank/DDBJ databases">
        <title>Tessaracoccus antarcticuss sp. nov., isolated from sediment.</title>
        <authorList>
            <person name="Zhou L.Y."/>
            <person name="Du Z.J."/>
        </authorList>
    </citation>
    <scope>NUCLEOTIDE SEQUENCE [LARGE SCALE GENOMIC DNA]</scope>
    <source>
        <strain evidence="2 3">JDX10</strain>
    </source>
</reference>
<dbReference type="EMBL" id="REFW01000004">
    <property type="protein sequence ID" value="RMB58210.1"/>
    <property type="molecule type" value="Genomic_DNA"/>
</dbReference>
<evidence type="ECO:0000313" key="3">
    <source>
        <dbReference type="Proteomes" id="UP000275256"/>
    </source>
</evidence>
<feature type="domain" description="SH3b" evidence="1">
    <location>
        <begin position="90"/>
        <end position="153"/>
    </location>
</feature>
<gene>
    <name evidence="2" type="ORF">EAX62_13440</name>
</gene>
<keyword evidence="3" id="KW-1185">Reference proteome</keyword>
<accession>A0A3M0FZU6</accession>
<dbReference type="AlphaFoldDB" id="A0A3M0FZU6"/>
<dbReference type="Pfam" id="PF08239">
    <property type="entry name" value="SH3_3"/>
    <property type="match status" value="2"/>
</dbReference>
<dbReference type="InterPro" id="IPR058593">
    <property type="entry name" value="ARB_07466-like_C"/>
</dbReference>